<dbReference type="SUPFAM" id="SSF58104">
    <property type="entry name" value="Methyl-accepting chemotaxis protein (MCP) signaling domain"/>
    <property type="match status" value="1"/>
</dbReference>
<feature type="domain" description="Methyl-accepting transducer" evidence="8">
    <location>
        <begin position="288"/>
        <end position="524"/>
    </location>
</feature>
<organism evidence="10 11">
    <name type="scientific">Caldibacillus thermoamylovorans</name>
    <dbReference type="NCBI Taxonomy" id="35841"/>
    <lineage>
        <taxon>Bacteria</taxon>
        <taxon>Bacillati</taxon>
        <taxon>Bacillota</taxon>
        <taxon>Bacilli</taxon>
        <taxon>Bacillales</taxon>
        <taxon>Bacillaceae</taxon>
        <taxon>Caldibacillus</taxon>
    </lineage>
</organism>
<dbReference type="SMART" id="SM00304">
    <property type="entry name" value="HAMP"/>
    <property type="match status" value="1"/>
</dbReference>
<evidence type="ECO:0000256" key="6">
    <source>
        <dbReference type="PROSITE-ProRule" id="PRU00284"/>
    </source>
</evidence>
<keyword evidence="4 6" id="KW-0807">Transducer</keyword>
<dbReference type="PROSITE" id="PS50111">
    <property type="entry name" value="CHEMOTAXIS_TRANSDUC_2"/>
    <property type="match status" value="1"/>
</dbReference>
<comment type="similarity">
    <text evidence="5">Belongs to the methyl-accepting chemotaxis (MCP) protein family.</text>
</comment>
<keyword evidence="2" id="KW-1003">Cell membrane</keyword>
<dbReference type="Pfam" id="PF00672">
    <property type="entry name" value="HAMP"/>
    <property type="match status" value="1"/>
</dbReference>
<dbReference type="InterPro" id="IPR003660">
    <property type="entry name" value="HAMP_dom"/>
</dbReference>
<dbReference type="AlphaFoldDB" id="A0A090IUG8"/>
<keyword evidence="7" id="KW-1133">Transmembrane helix</keyword>
<proteinExistence type="inferred from homology"/>
<evidence type="ECO:0000256" key="4">
    <source>
        <dbReference type="ARBA" id="ARBA00023224"/>
    </source>
</evidence>
<evidence type="ECO:0000259" key="9">
    <source>
        <dbReference type="PROSITE" id="PS50885"/>
    </source>
</evidence>
<feature type="domain" description="HAMP" evidence="9">
    <location>
        <begin position="217"/>
        <end position="269"/>
    </location>
</feature>
<dbReference type="CDD" id="cd11386">
    <property type="entry name" value="MCP_signal"/>
    <property type="match status" value="1"/>
</dbReference>
<keyword evidence="11" id="KW-1185">Reference proteome</keyword>
<dbReference type="RefSeq" id="WP_034767176.1">
    <property type="nucleotide sequence ID" value="NZ_CCRF01000009.1"/>
</dbReference>
<dbReference type="eggNOG" id="COG0840">
    <property type="taxonomic scope" value="Bacteria"/>
</dbReference>
<evidence type="ECO:0000313" key="10">
    <source>
        <dbReference type="EMBL" id="CEE00078.1"/>
    </source>
</evidence>
<dbReference type="Gene3D" id="1.10.287.950">
    <property type="entry name" value="Methyl-accepting chemotaxis protein"/>
    <property type="match status" value="1"/>
</dbReference>
<dbReference type="InterPro" id="IPR004089">
    <property type="entry name" value="MCPsignal_dom"/>
</dbReference>
<keyword evidence="3 7" id="KW-0472">Membrane</keyword>
<feature type="transmembrane region" description="Helical" evidence="7">
    <location>
        <begin position="198"/>
        <end position="216"/>
    </location>
</feature>
<dbReference type="PRINTS" id="PR00260">
    <property type="entry name" value="CHEMTRNSDUCR"/>
</dbReference>
<evidence type="ECO:0000256" key="5">
    <source>
        <dbReference type="ARBA" id="ARBA00029447"/>
    </source>
</evidence>
<dbReference type="PANTHER" id="PTHR32089:SF112">
    <property type="entry name" value="LYSOZYME-LIKE PROTEIN-RELATED"/>
    <property type="match status" value="1"/>
</dbReference>
<evidence type="ECO:0000259" key="8">
    <source>
        <dbReference type="PROSITE" id="PS50111"/>
    </source>
</evidence>
<evidence type="ECO:0000256" key="1">
    <source>
        <dbReference type="ARBA" id="ARBA00004236"/>
    </source>
</evidence>
<dbReference type="InterPro" id="IPR004090">
    <property type="entry name" value="Chemotax_Me-accpt_rcpt"/>
</dbReference>
<evidence type="ECO:0000313" key="11">
    <source>
        <dbReference type="Proteomes" id="UP000040576"/>
    </source>
</evidence>
<evidence type="ECO:0000256" key="3">
    <source>
        <dbReference type="ARBA" id="ARBA00023136"/>
    </source>
</evidence>
<dbReference type="Pfam" id="PF00015">
    <property type="entry name" value="MCPsignal"/>
    <property type="match status" value="1"/>
</dbReference>
<evidence type="ECO:0000256" key="7">
    <source>
        <dbReference type="SAM" id="Phobius"/>
    </source>
</evidence>
<dbReference type="EMBL" id="CCRF01000009">
    <property type="protein sequence ID" value="CEE00078.1"/>
    <property type="molecule type" value="Genomic_DNA"/>
</dbReference>
<dbReference type="CDD" id="cd06225">
    <property type="entry name" value="HAMP"/>
    <property type="match status" value="1"/>
</dbReference>
<dbReference type="STRING" id="35841.B4167_2939"/>
<evidence type="ECO:0000256" key="2">
    <source>
        <dbReference type="ARBA" id="ARBA00022475"/>
    </source>
</evidence>
<accession>A0A090IUG8</accession>
<dbReference type="SMART" id="SM00283">
    <property type="entry name" value="MA"/>
    <property type="match status" value="1"/>
</dbReference>
<dbReference type="GO" id="GO:0006935">
    <property type="term" value="P:chemotaxis"/>
    <property type="evidence" value="ECO:0007669"/>
    <property type="project" value="InterPro"/>
</dbReference>
<dbReference type="PROSITE" id="PS50885">
    <property type="entry name" value="HAMP"/>
    <property type="match status" value="1"/>
</dbReference>
<dbReference type="Gene3D" id="6.10.340.10">
    <property type="match status" value="1"/>
</dbReference>
<protein>
    <submittedName>
        <fullName evidence="10">Methyl-accepting chemotaxis protein</fullName>
    </submittedName>
</protein>
<dbReference type="GO" id="GO:0007165">
    <property type="term" value="P:signal transduction"/>
    <property type="evidence" value="ECO:0007669"/>
    <property type="project" value="UniProtKB-KW"/>
</dbReference>
<dbReference type="Proteomes" id="UP000040576">
    <property type="component" value="Unassembled WGS sequence"/>
</dbReference>
<dbReference type="PATRIC" id="fig|35841.6.peg.3168"/>
<sequence>MKFLKKSLKNKLFFTISIFIIFIFAVLTVLQIHQVYQTLDNDLEKELKSVGILTAMQLDPKDLSKLEKVKNSKDKIFIENQKLLDKILKQQGTMSWSYIWKIDGDDVFTIGFTSNLNEIYKAGEKFDNLAEVHLTTAKAAIKSGQAEVTPIFEDPYGSWRTVFVPLKDSAGEIFGVIGIDYSADYINQIVLNAIIKQVIVAIAGLVILLLALQFTISRLFKPLNKLVSAADKVAKGDLSSVQFNATDDEIGKLSFSIQKMIHNLQRMITNIRNTSNQLAESSEQLSANSNEAFQFSNMVSNEIEKVAGSSEATLKTTKECAQAIDESAQGIQKIAESASSVADNSAQVSNEAKKGNEVVQNLINQMNLISQSVDLIEETIGRLNNNSKRIIEFVNFITEVADQTNLLALNAAIEAARAGEHGKGFAVVAEEVRKLAEQSANSAGEISQLIQIILEDSKASVEATAKGKENVNIGHTYTNEAGKLFGRILSSIEAVAAQIQEISAASQQMSAATEEVAASVSDMEQMAEQSAEYSKNVTMSTKKQLQSMETIENTSTELGKLSEQLQVLIKEFKLEEK</sequence>
<reference evidence="10 11" key="1">
    <citation type="submission" date="2014-07" db="EMBL/GenBank/DDBJ databases">
        <authorList>
            <person name="Wibberg Daniel"/>
        </authorList>
    </citation>
    <scope>NUCLEOTIDE SEQUENCE [LARGE SCALE GENOMIC DNA]</scope>
</reference>
<dbReference type="PANTHER" id="PTHR32089">
    <property type="entry name" value="METHYL-ACCEPTING CHEMOTAXIS PROTEIN MCPB"/>
    <property type="match status" value="1"/>
</dbReference>
<name>A0A090IUG8_9BACI</name>
<gene>
    <name evidence="10" type="ORF">BT1A1_0217</name>
</gene>
<keyword evidence="7" id="KW-0812">Transmembrane</keyword>
<dbReference type="GO" id="GO:0004888">
    <property type="term" value="F:transmembrane signaling receptor activity"/>
    <property type="evidence" value="ECO:0007669"/>
    <property type="project" value="InterPro"/>
</dbReference>
<dbReference type="GO" id="GO:0005886">
    <property type="term" value="C:plasma membrane"/>
    <property type="evidence" value="ECO:0007669"/>
    <property type="project" value="UniProtKB-SubCell"/>
</dbReference>
<comment type="subcellular location">
    <subcellularLocation>
        <location evidence="1">Cell membrane</location>
    </subcellularLocation>
</comment>
<feature type="transmembrane region" description="Helical" evidence="7">
    <location>
        <begin position="12"/>
        <end position="32"/>
    </location>
</feature>